<dbReference type="PANTHER" id="PTHR21262">
    <property type="entry name" value="GUANOSINE-3',5'-BIS DIPHOSPHATE 3'-PYROPHOSPHOHYDROLASE"/>
    <property type="match status" value="1"/>
</dbReference>
<feature type="region of interest" description="Disordered" evidence="1">
    <location>
        <begin position="21"/>
        <end position="70"/>
    </location>
</feature>
<sequence length="817" mass="85659">MILGTSPGVAADALLARGAGVAARPSPSAVSPPGGAVRGFSPLASSPSESGSAFGGTPGSHSHGSHGSRRYRLAERRVATPVLAPTVTGFDLGATNGAGAAAGASSASHAESSLRSRGSSVKGSALRLGSPGSCANAAAPETHGASPGGLSRGLSAMRDELETTTPPKPPLHPASPTKTSSRGDSHALLELADDTVEYYAARLEPLPPLTVSERSDLDALRAAYPESFDAREGVFDAFALAATRLNRLDSHEAVGSGARVGSYKRALETARVLAGLGMRSDVIAAALLHGAMDAGVVDASEARARCGSEAQRMASDASRLSLFSDLARASADEAPLSEEDKRRFRSMLIAMTDARVVVLKLAERVVDMEDDALFDERSGASSDEARRRLAEETLATYVPLASRLGVWSLKARLEDACFLRLKPDEHAALAAELERDGRRAAVAEAVNDVAAALDAAAVGAERVYGRPKSLYGVYRKMTEKELENISDVHDVRAVRVIVPTEKACYEALNAVLSLPGYHSVPARVKDYVARAKTNGYRSLHAVVVDESGRACEVQIRTPEMHAAAEFGLASHWRYKEGDETSGASHKNARRSIDEQVRWARFALSWQGRLAHDEAAAARRAEMFVDAADAADEREPGALCEIVPCPCPFPTHRPECANHEDNLRLGVGGAHGDARARGLVSADSASFAAARDDDDTSDAERVGGDVVTVVAVVDGRMRVVDVPRGARLSDVDLAGLGGGPGDARAAEFSSVVSVAVNREPVPPGAEVAVTLRMGDLVEVSRARVRSVRGGSPDAELSSFLSDELVTANNVVSAKGFFP</sequence>
<dbReference type="InterPro" id="IPR043519">
    <property type="entry name" value="NT_sf"/>
</dbReference>
<dbReference type="Pfam" id="PF13328">
    <property type="entry name" value="HD_4"/>
    <property type="match status" value="1"/>
</dbReference>
<reference evidence="3" key="1">
    <citation type="submission" date="2021-01" db="EMBL/GenBank/DDBJ databases">
        <authorList>
            <person name="Corre E."/>
            <person name="Pelletier E."/>
            <person name="Niang G."/>
            <person name="Scheremetjew M."/>
            <person name="Finn R."/>
            <person name="Kale V."/>
            <person name="Holt S."/>
            <person name="Cochrane G."/>
            <person name="Meng A."/>
            <person name="Brown T."/>
            <person name="Cohen L."/>
        </authorList>
    </citation>
    <scope>NUCLEOTIDE SEQUENCE</scope>
    <source>
        <strain evidence="3">CCAC1681</strain>
    </source>
</reference>
<dbReference type="CDD" id="cd05399">
    <property type="entry name" value="NT_Rel-Spo_like"/>
    <property type="match status" value="1"/>
</dbReference>
<evidence type="ECO:0000313" key="3">
    <source>
        <dbReference type="EMBL" id="CAD8436135.1"/>
    </source>
</evidence>
<dbReference type="GO" id="GO:0009507">
    <property type="term" value="C:chloroplast"/>
    <property type="evidence" value="ECO:0007669"/>
    <property type="project" value="TreeGrafter"/>
</dbReference>
<feature type="domain" description="RelA/SpoT" evidence="2">
    <location>
        <begin position="465"/>
        <end position="578"/>
    </location>
</feature>
<dbReference type="SUPFAM" id="SSF109604">
    <property type="entry name" value="HD-domain/PDEase-like"/>
    <property type="match status" value="1"/>
</dbReference>
<accession>A0A7S0GNZ6</accession>
<dbReference type="Gene3D" id="1.10.3210.10">
    <property type="entry name" value="Hypothetical protein af1432"/>
    <property type="match status" value="1"/>
</dbReference>
<dbReference type="PANTHER" id="PTHR21262:SF0">
    <property type="entry name" value="GTP DIPHOSPHOKINASE RSH3, CHLOROPLASTIC-RELATED"/>
    <property type="match status" value="1"/>
</dbReference>
<dbReference type="Pfam" id="PF04607">
    <property type="entry name" value="RelA_SpoT"/>
    <property type="match status" value="1"/>
</dbReference>
<proteinExistence type="predicted"/>
<organism evidence="3">
    <name type="scientific">Micromonas pusilla</name>
    <name type="common">Picoplanktonic green alga</name>
    <name type="synonym">Chromulina pusilla</name>
    <dbReference type="NCBI Taxonomy" id="38833"/>
    <lineage>
        <taxon>Eukaryota</taxon>
        <taxon>Viridiplantae</taxon>
        <taxon>Chlorophyta</taxon>
        <taxon>Mamiellophyceae</taxon>
        <taxon>Mamiellales</taxon>
        <taxon>Mamiellaceae</taxon>
        <taxon>Micromonas</taxon>
    </lineage>
</organism>
<dbReference type="InterPro" id="IPR007685">
    <property type="entry name" value="RelA_SpoT"/>
</dbReference>
<dbReference type="SMART" id="SM00954">
    <property type="entry name" value="RelA_SpoT"/>
    <property type="match status" value="1"/>
</dbReference>
<dbReference type="EMBL" id="HBEN01004870">
    <property type="protein sequence ID" value="CAD8436135.1"/>
    <property type="molecule type" value="Transcribed_RNA"/>
</dbReference>
<dbReference type="AlphaFoldDB" id="A0A7S0GNZ6"/>
<gene>
    <name evidence="3" type="ORF">MSP1401_LOCUS3971</name>
</gene>
<name>A0A7S0GNZ6_MICPS</name>
<feature type="compositionally biased region" description="Low complexity" evidence="1">
    <location>
        <begin position="21"/>
        <end position="52"/>
    </location>
</feature>
<evidence type="ECO:0000256" key="1">
    <source>
        <dbReference type="SAM" id="MobiDB-lite"/>
    </source>
</evidence>
<feature type="compositionally biased region" description="Low complexity" evidence="1">
    <location>
        <begin position="98"/>
        <end position="113"/>
    </location>
</feature>
<dbReference type="SUPFAM" id="SSF81301">
    <property type="entry name" value="Nucleotidyltransferase"/>
    <property type="match status" value="1"/>
</dbReference>
<evidence type="ECO:0000259" key="2">
    <source>
        <dbReference type="SMART" id="SM00954"/>
    </source>
</evidence>
<dbReference type="Gene3D" id="3.30.460.10">
    <property type="entry name" value="Beta Polymerase, domain 2"/>
    <property type="match status" value="1"/>
</dbReference>
<protein>
    <recommendedName>
        <fullName evidence="2">RelA/SpoT domain-containing protein</fullName>
    </recommendedName>
</protein>
<dbReference type="GO" id="GO:0015969">
    <property type="term" value="P:guanosine tetraphosphate metabolic process"/>
    <property type="evidence" value="ECO:0007669"/>
    <property type="project" value="InterPro"/>
</dbReference>
<feature type="region of interest" description="Disordered" evidence="1">
    <location>
        <begin position="98"/>
        <end position="184"/>
    </location>
</feature>